<accession>A0ABW4BVM4</accession>
<reference evidence="3" key="1">
    <citation type="journal article" date="2019" name="Int. J. Syst. Evol. Microbiol.">
        <title>The Global Catalogue of Microorganisms (GCM) 10K type strain sequencing project: providing services to taxonomists for standard genome sequencing and annotation.</title>
        <authorList>
            <consortium name="The Broad Institute Genomics Platform"/>
            <consortium name="The Broad Institute Genome Sequencing Center for Infectious Disease"/>
            <person name="Wu L."/>
            <person name="Ma J."/>
        </authorList>
    </citation>
    <scope>NUCLEOTIDE SEQUENCE [LARGE SCALE GENOMIC DNA]</scope>
    <source>
        <strain evidence="3">CCM 8936</strain>
    </source>
</reference>
<dbReference type="InterPro" id="IPR021145">
    <property type="entry name" value="Portal_protein_SPP1_Gp6-like"/>
</dbReference>
<proteinExistence type="predicted"/>
<organism evidence="2 3">
    <name type="scientific">Companilactobacillus keshanensis</name>
    <dbReference type="NCBI Taxonomy" id="2486003"/>
    <lineage>
        <taxon>Bacteria</taxon>
        <taxon>Bacillati</taxon>
        <taxon>Bacillota</taxon>
        <taxon>Bacilli</taxon>
        <taxon>Lactobacillales</taxon>
        <taxon>Lactobacillaceae</taxon>
        <taxon>Companilactobacillus</taxon>
    </lineage>
</organism>
<protein>
    <submittedName>
        <fullName evidence="2">Phage portal protein</fullName>
    </submittedName>
</protein>
<dbReference type="Pfam" id="PF05133">
    <property type="entry name" value="SPP1_portal"/>
    <property type="match status" value="1"/>
</dbReference>
<feature type="region of interest" description="Disordered" evidence="1">
    <location>
        <begin position="291"/>
        <end position="319"/>
    </location>
</feature>
<keyword evidence="3" id="KW-1185">Reference proteome</keyword>
<dbReference type="NCBIfam" id="TIGR01542">
    <property type="entry name" value="A118_put_portal"/>
    <property type="match status" value="1"/>
</dbReference>
<feature type="compositionally biased region" description="Polar residues" evidence="1">
    <location>
        <begin position="299"/>
        <end position="309"/>
    </location>
</feature>
<dbReference type="EMBL" id="JBHTOI010000042">
    <property type="protein sequence ID" value="MFD1418537.1"/>
    <property type="molecule type" value="Genomic_DNA"/>
</dbReference>
<evidence type="ECO:0000313" key="3">
    <source>
        <dbReference type="Proteomes" id="UP001597251"/>
    </source>
</evidence>
<dbReference type="RefSeq" id="WP_125677132.1">
    <property type="nucleotide sequence ID" value="NZ_JBHTOI010000042.1"/>
</dbReference>
<evidence type="ECO:0000313" key="2">
    <source>
        <dbReference type="EMBL" id="MFD1418537.1"/>
    </source>
</evidence>
<sequence>MDDDSYQITNELYRSDSKHEVGTRYPLNTIYPDLEEVVKLSGNQMVRPLFVYLKMPGANNINLESPLGVGIVDNCHATLDNLNMTHDSFMWEVKNGRRTVAVPESMMRFDDTAHKPTFNTDTDVFIKLMGEADMNITDLTHDIRVQQYTDSINYWLKELEADVGMSPGSFSFDANTGMKTATEVVSENSLTYQTRSSLLTNVSEFIENICVSILELAMTKELFNGQTPKFSDSNLDLNNIGIKIHYDDGVFVDKDKQMDEDLKNVIAGALSKQTFLARNYGLTDSDALDELEKIKSEQEPTTDTTSGDENTLLGGGDGD</sequence>
<comment type="caution">
    <text evidence="2">The sequence shown here is derived from an EMBL/GenBank/DDBJ whole genome shotgun (WGS) entry which is preliminary data.</text>
</comment>
<name>A0ABW4BVM4_9LACO</name>
<dbReference type="InterPro" id="IPR006432">
    <property type="entry name" value="Phage_portal_A118-type"/>
</dbReference>
<gene>
    <name evidence="2" type="ORF">ACFQ42_07280</name>
</gene>
<dbReference type="Proteomes" id="UP001597251">
    <property type="component" value="Unassembled WGS sequence"/>
</dbReference>
<evidence type="ECO:0000256" key="1">
    <source>
        <dbReference type="SAM" id="MobiDB-lite"/>
    </source>
</evidence>